<dbReference type="OrthoDB" id="6294906at2"/>
<dbReference type="AlphaFoldDB" id="A0A0A7EHL5"/>
<proteinExistence type="predicted"/>
<evidence type="ECO:0000313" key="4">
    <source>
        <dbReference type="Proteomes" id="UP000030341"/>
    </source>
</evidence>
<feature type="chain" id="PRO_5002037922" evidence="2">
    <location>
        <begin position="26"/>
        <end position="148"/>
    </location>
</feature>
<dbReference type="HOGENOM" id="CLU_1871058_0_0_6"/>
<feature type="region of interest" description="Disordered" evidence="1">
    <location>
        <begin position="34"/>
        <end position="77"/>
    </location>
</feature>
<feature type="signal peptide" evidence="2">
    <location>
        <begin position="1"/>
        <end position="25"/>
    </location>
</feature>
<feature type="compositionally biased region" description="Polar residues" evidence="1">
    <location>
        <begin position="39"/>
        <end position="49"/>
    </location>
</feature>
<protein>
    <submittedName>
        <fullName evidence="3">Uncharacterized protein</fullName>
    </submittedName>
</protein>
<dbReference type="eggNOG" id="ENOG5032QVB">
    <property type="taxonomic scope" value="Bacteria"/>
</dbReference>
<keyword evidence="2" id="KW-0732">Signal</keyword>
<dbReference type="KEGG" id="pseo:OM33_14240"/>
<sequence>MFSMFNWLKIAIITMLLSQHGFVVAKPMNCEEHHKNSSDVHMSQSNNSMHHQSISKDSHQSISSISHHQKENMKDSKHEHADEECEKCKAGDCICCEGGFCASFHLTVFLSEKEKITDIDLKLESIVQQTSLPNSGVYLLPYRPPIIC</sequence>
<evidence type="ECO:0000256" key="2">
    <source>
        <dbReference type="SAM" id="SignalP"/>
    </source>
</evidence>
<dbReference type="STRING" id="1348114.OM33_14240"/>
<accession>A0A0A7EHL5</accession>
<dbReference type="Proteomes" id="UP000030341">
    <property type="component" value="Chromosome 1"/>
</dbReference>
<reference evidence="3 4" key="1">
    <citation type="submission" date="2014-11" db="EMBL/GenBank/DDBJ databases">
        <title>Complete Genome Sequence of Pseudoalteromonas sp. Strain OCN003 Isolated from Kaneohe Bay, Oahu, Hawaii.</title>
        <authorList>
            <person name="Beurmann S."/>
            <person name="Videau P."/>
            <person name="Ushijima B."/>
            <person name="Smith A.M."/>
            <person name="Aeby G.S."/>
            <person name="Callahan S.M."/>
            <person name="Belcaid M."/>
        </authorList>
    </citation>
    <scope>NUCLEOTIDE SEQUENCE [LARGE SCALE GENOMIC DNA]</scope>
    <source>
        <strain evidence="3 4">OCN003</strain>
    </source>
</reference>
<evidence type="ECO:0000313" key="3">
    <source>
        <dbReference type="EMBL" id="AIY66140.1"/>
    </source>
</evidence>
<feature type="compositionally biased region" description="Basic and acidic residues" evidence="1">
    <location>
        <begin position="68"/>
        <end position="77"/>
    </location>
</feature>
<evidence type="ECO:0000256" key="1">
    <source>
        <dbReference type="SAM" id="MobiDB-lite"/>
    </source>
</evidence>
<gene>
    <name evidence="3" type="ORF">OM33_14240</name>
</gene>
<dbReference type="RefSeq" id="WP_038642676.1">
    <property type="nucleotide sequence ID" value="NZ_CP009888.1"/>
</dbReference>
<organism evidence="3 4">
    <name type="scientific">Pseudoalteromonas piratica</name>
    <dbReference type="NCBI Taxonomy" id="1348114"/>
    <lineage>
        <taxon>Bacteria</taxon>
        <taxon>Pseudomonadati</taxon>
        <taxon>Pseudomonadota</taxon>
        <taxon>Gammaproteobacteria</taxon>
        <taxon>Alteromonadales</taxon>
        <taxon>Pseudoalteromonadaceae</taxon>
        <taxon>Pseudoalteromonas</taxon>
    </lineage>
</organism>
<dbReference type="EMBL" id="CP009888">
    <property type="protein sequence ID" value="AIY66140.1"/>
    <property type="molecule type" value="Genomic_DNA"/>
</dbReference>
<name>A0A0A7EHL5_9GAMM</name>
<keyword evidence="4" id="KW-1185">Reference proteome</keyword>